<feature type="domain" description="AB hydrolase-1" evidence="1">
    <location>
        <begin position="29"/>
        <end position="273"/>
    </location>
</feature>
<dbReference type="PRINTS" id="PR00412">
    <property type="entry name" value="EPOXHYDRLASE"/>
</dbReference>
<comment type="caution">
    <text evidence="2">The sequence shown here is derived from an EMBL/GenBank/DDBJ whole genome shotgun (WGS) entry which is preliminary data.</text>
</comment>
<dbReference type="InterPro" id="IPR050266">
    <property type="entry name" value="AB_hydrolase_sf"/>
</dbReference>
<gene>
    <name evidence="2" type="ORF">Raf01_45320</name>
</gene>
<keyword evidence="2" id="KW-0378">Hydrolase</keyword>
<dbReference type="InterPro" id="IPR000639">
    <property type="entry name" value="Epox_hydrolase-like"/>
</dbReference>
<dbReference type="InterPro" id="IPR000073">
    <property type="entry name" value="AB_hydrolase_1"/>
</dbReference>
<dbReference type="RefSeq" id="WP_203919948.1">
    <property type="nucleotide sequence ID" value="NZ_BONZ01000042.1"/>
</dbReference>
<dbReference type="SUPFAM" id="SSF53474">
    <property type="entry name" value="alpha/beta-Hydrolases"/>
    <property type="match status" value="1"/>
</dbReference>
<dbReference type="PANTHER" id="PTHR43798:SF33">
    <property type="entry name" value="HYDROLASE, PUTATIVE (AFU_ORTHOLOGUE AFUA_2G14860)-RELATED"/>
    <property type="match status" value="1"/>
</dbReference>
<sequence length="285" mass="31108">MFNETMVRVCHDPLVMLFVASTAGPAERALLVIHGGPDWDHSYLREPLSQWGDRCRILLPDLRGCGRSTRDLSKEEYTWDAMVADLVALLDATGTSVTDVLGFSTGGLIAQRLALAAPHRIRRLVIASSSVLPVPADAFAAWQERDNRYAAGADLGPDPTGLSGPDLVRAWARTSAPVDVWRPEALPDHLQRLDAVRFSGDWADLWQAGVLPSARPENALQRLAALGIPILLLHGRYDMTFPAQLAVQTAAQIPVARAVILDEAGHMAHIDQPDQWLTALADFLH</sequence>
<evidence type="ECO:0000313" key="3">
    <source>
        <dbReference type="Proteomes" id="UP000642748"/>
    </source>
</evidence>
<dbReference type="Proteomes" id="UP000642748">
    <property type="component" value="Unassembled WGS sequence"/>
</dbReference>
<proteinExistence type="predicted"/>
<dbReference type="GO" id="GO:0016020">
    <property type="term" value="C:membrane"/>
    <property type="evidence" value="ECO:0007669"/>
    <property type="project" value="TreeGrafter"/>
</dbReference>
<organism evidence="2 3">
    <name type="scientific">Rugosimonospora africana</name>
    <dbReference type="NCBI Taxonomy" id="556532"/>
    <lineage>
        <taxon>Bacteria</taxon>
        <taxon>Bacillati</taxon>
        <taxon>Actinomycetota</taxon>
        <taxon>Actinomycetes</taxon>
        <taxon>Micromonosporales</taxon>
        <taxon>Micromonosporaceae</taxon>
        <taxon>Rugosimonospora</taxon>
    </lineage>
</organism>
<reference evidence="2" key="1">
    <citation type="submission" date="2021-01" db="EMBL/GenBank/DDBJ databases">
        <title>Whole genome shotgun sequence of Rugosimonospora africana NBRC 104875.</title>
        <authorList>
            <person name="Komaki H."/>
            <person name="Tamura T."/>
        </authorList>
    </citation>
    <scope>NUCLEOTIDE SEQUENCE</scope>
    <source>
        <strain evidence="2">NBRC 104875</strain>
    </source>
</reference>
<dbReference type="AlphaFoldDB" id="A0A8J3VRM1"/>
<dbReference type="GO" id="GO:0016787">
    <property type="term" value="F:hydrolase activity"/>
    <property type="evidence" value="ECO:0007669"/>
    <property type="project" value="UniProtKB-KW"/>
</dbReference>
<evidence type="ECO:0000313" key="2">
    <source>
        <dbReference type="EMBL" id="GIH16360.1"/>
    </source>
</evidence>
<evidence type="ECO:0000259" key="1">
    <source>
        <dbReference type="Pfam" id="PF00561"/>
    </source>
</evidence>
<protein>
    <submittedName>
        <fullName evidence="2">Alpha/beta hydrolase</fullName>
    </submittedName>
</protein>
<dbReference type="Pfam" id="PF00561">
    <property type="entry name" value="Abhydrolase_1"/>
    <property type="match status" value="1"/>
</dbReference>
<name>A0A8J3VRM1_9ACTN</name>
<accession>A0A8J3VRM1</accession>
<dbReference type="Gene3D" id="3.40.50.1820">
    <property type="entry name" value="alpha/beta hydrolase"/>
    <property type="match status" value="1"/>
</dbReference>
<dbReference type="InterPro" id="IPR029058">
    <property type="entry name" value="AB_hydrolase_fold"/>
</dbReference>
<dbReference type="PRINTS" id="PR00111">
    <property type="entry name" value="ABHYDROLASE"/>
</dbReference>
<dbReference type="EMBL" id="BONZ01000042">
    <property type="protein sequence ID" value="GIH16360.1"/>
    <property type="molecule type" value="Genomic_DNA"/>
</dbReference>
<dbReference type="PANTHER" id="PTHR43798">
    <property type="entry name" value="MONOACYLGLYCEROL LIPASE"/>
    <property type="match status" value="1"/>
</dbReference>
<keyword evidence="3" id="KW-1185">Reference proteome</keyword>